<organism evidence="3 4">
    <name type="scientific">Stichopus japonicus</name>
    <name type="common">Sea cucumber</name>
    <dbReference type="NCBI Taxonomy" id="307972"/>
    <lineage>
        <taxon>Eukaryota</taxon>
        <taxon>Metazoa</taxon>
        <taxon>Echinodermata</taxon>
        <taxon>Eleutherozoa</taxon>
        <taxon>Echinozoa</taxon>
        <taxon>Holothuroidea</taxon>
        <taxon>Aspidochirotacea</taxon>
        <taxon>Aspidochirotida</taxon>
        <taxon>Stichopodidae</taxon>
        <taxon>Apostichopus</taxon>
    </lineage>
</organism>
<proteinExistence type="predicted"/>
<dbReference type="InterPro" id="IPR000859">
    <property type="entry name" value="CUB_dom"/>
</dbReference>
<evidence type="ECO:0000256" key="1">
    <source>
        <dbReference type="ARBA" id="ARBA00023157"/>
    </source>
</evidence>
<keyword evidence="1" id="KW-1015">Disulfide bond</keyword>
<reference evidence="3 4" key="1">
    <citation type="journal article" date="2017" name="PLoS Biol.">
        <title>The sea cucumber genome provides insights into morphological evolution and visceral regeneration.</title>
        <authorList>
            <person name="Zhang X."/>
            <person name="Sun L."/>
            <person name="Yuan J."/>
            <person name="Sun Y."/>
            <person name="Gao Y."/>
            <person name="Zhang L."/>
            <person name="Li S."/>
            <person name="Dai H."/>
            <person name="Hamel J.F."/>
            <person name="Liu C."/>
            <person name="Yu Y."/>
            <person name="Liu S."/>
            <person name="Lin W."/>
            <person name="Guo K."/>
            <person name="Jin S."/>
            <person name="Xu P."/>
            <person name="Storey K.B."/>
            <person name="Huan P."/>
            <person name="Zhang T."/>
            <person name="Zhou Y."/>
            <person name="Zhang J."/>
            <person name="Lin C."/>
            <person name="Li X."/>
            <person name="Xing L."/>
            <person name="Huo D."/>
            <person name="Sun M."/>
            <person name="Wang L."/>
            <person name="Mercier A."/>
            <person name="Li F."/>
            <person name="Yang H."/>
            <person name="Xiang J."/>
        </authorList>
    </citation>
    <scope>NUCLEOTIDE SEQUENCE [LARGE SCALE GENOMIC DNA]</scope>
    <source>
        <strain evidence="3">Shaxun</strain>
        <tissue evidence="3">Muscle</tissue>
    </source>
</reference>
<protein>
    <recommendedName>
        <fullName evidence="2">CUB domain-containing protein</fullName>
    </recommendedName>
</protein>
<gene>
    <name evidence="3" type="ORF">BSL78_03051</name>
</gene>
<sequence>MAPASCRRKSHRVDFDDVQLQADINGLCIDSITIADPTPGSEFLREIFCGNGPVWPSHPIRFLSTTNQLTIHMSTDVTDEATGFSARYSQVKPRKEYLFAVGTDIATIFRFDRFSKKGISLLPLPGSTHPFALTFDPISAYFYYTDIQEKLIARINIKGDIHDILVDDHIGSEY</sequence>
<name>A0A2G8LIH2_STIJA</name>
<dbReference type="EMBL" id="MRZV01000067">
    <property type="protein sequence ID" value="PIK60053.1"/>
    <property type="molecule type" value="Genomic_DNA"/>
</dbReference>
<comment type="caution">
    <text evidence="3">The sequence shown here is derived from an EMBL/GenBank/DDBJ whole genome shotgun (WGS) entry which is preliminary data.</text>
</comment>
<dbReference type="CDD" id="cd00041">
    <property type="entry name" value="CUB"/>
    <property type="match status" value="1"/>
</dbReference>
<accession>A0A2G8LIH2</accession>
<feature type="domain" description="CUB" evidence="2">
    <location>
        <begin position="13"/>
        <end position="88"/>
    </location>
</feature>
<dbReference type="OrthoDB" id="5949290at2759"/>
<evidence type="ECO:0000313" key="4">
    <source>
        <dbReference type="Proteomes" id="UP000230750"/>
    </source>
</evidence>
<dbReference type="Pfam" id="PF00431">
    <property type="entry name" value="CUB"/>
    <property type="match status" value="1"/>
</dbReference>
<dbReference type="InterPro" id="IPR035914">
    <property type="entry name" value="Sperma_CUB_dom_sf"/>
</dbReference>
<dbReference type="Gene3D" id="2.60.120.290">
    <property type="entry name" value="Spermadhesin, CUB domain"/>
    <property type="match status" value="1"/>
</dbReference>
<dbReference type="SUPFAM" id="SSF49854">
    <property type="entry name" value="Spermadhesin, CUB domain"/>
    <property type="match status" value="1"/>
</dbReference>
<dbReference type="Proteomes" id="UP000230750">
    <property type="component" value="Unassembled WGS sequence"/>
</dbReference>
<dbReference type="AlphaFoldDB" id="A0A2G8LIH2"/>
<keyword evidence="4" id="KW-1185">Reference proteome</keyword>
<dbReference type="SUPFAM" id="SSF63825">
    <property type="entry name" value="YWTD domain"/>
    <property type="match status" value="1"/>
</dbReference>
<evidence type="ECO:0000313" key="3">
    <source>
        <dbReference type="EMBL" id="PIK60053.1"/>
    </source>
</evidence>
<evidence type="ECO:0000259" key="2">
    <source>
        <dbReference type="Pfam" id="PF00431"/>
    </source>
</evidence>